<sequence>MSDGQNYFGTGTNPYLPPEIWEKIFSNLQASDLLSVCDTCPEWNELLASEKISALIELALPLLNLNLHDTLTVGKSAKV</sequence>
<dbReference type="InterPro" id="IPR036047">
    <property type="entry name" value="F-box-like_dom_sf"/>
</dbReference>
<dbReference type="Pfam" id="PF12937">
    <property type="entry name" value="F-box-like"/>
    <property type="match status" value="1"/>
</dbReference>
<name>A0A1D2NCR2_ORCCI</name>
<reference evidence="2 3" key="1">
    <citation type="journal article" date="2016" name="Genome Biol. Evol.">
        <title>Gene Family Evolution Reflects Adaptation to Soil Environmental Stressors in the Genome of the Collembolan Orchesella cincta.</title>
        <authorList>
            <person name="Faddeeva-Vakhrusheva A."/>
            <person name="Derks M.F."/>
            <person name="Anvar S.Y."/>
            <person name="Agamennone V."/>
            <person name="Suring W."/>
            <person name="Smit S."/>
            <person name="van Straalen N.M."/>
            <person name="Roelofs D."/>
        </authorList>
    </citation>
    <scope>NUCLEOTIDE SEQUENCE [LARGE SCALE GENOMIC DNA]</scope>
    <source>
        <tissue evidence="2">Mixed pool</tissue>
    </source>
</reference>
<accession>A0A1D2NCR2</accession>
<comment type="caution">
    <text evidence="2">The sequence shown here is derived from an EMBL/GenBank/DDBJ whole genome shotgun (WGS) entry which is preliminary data.</text>
</comment>
<dbReference type="Gene3D" id="1.20.1280.50">
    <property type="match status" value="1"/>
</dbReference>
<dbReference type="EMBL" id="LJIJ01000089">
    <property type="protein sequence ID" value="ODN03032.1"/>
    <property type="molecule type" value="Genomic_DNA"/>
</dbReference>
<dbReference type="Proteomes" id="UP000094527">
    <property type="component" value="Unassembled WGS sequence"/>
</dbReference>
<dbReference type="InterPro" id="IPR001810">
    <property type="entry name" value="F-box_dom"/>
</dbReference>
<proteinExistence type="predicted"/>
<evidence type="ECO:0000313" key="2">
    <source>
        <dbReference type="EMBL" id="ODN03032.1"/>
    </source>
</evidence>
<protein>
    <recommendedName>
        <fullName evidence="1">F-box domain-containing protein</fullName>
    </recommendedName>
</protein>
<dbReference type="PROSITE" id="PS50181">
    <property type="entry name" value="FBOX"/>
    <property type="match status" value="1"/>
</dbReference>
<evidence type="ECO:0000259" key="1">
    <source>
        <dbReference type="PROSITE" id="PS50181"/>
    </source>
</evidence>
<organism evidence="2 3">
    <name type="scientific">Orchesella cincta</name>
    <name type="common">Springtail</name>
    <name type="synonym">Podura cincta</name>
    <dbReference type="NCBI Taxonomy" id="48709"/>
    <lineage>
        <taxon>Eukaryota</taxon>
        <taxon>Metazoa</taxon>
        <taxon>Ecdysozoa</taxon>
        <taxon>Arthropoda</taxon>
        <taxon>Hexapoda</taxon>
        <taxon>Collembola</taxon>
        <taxon>Entomobryomorpha</taxon>
        <taxon>Entomobryoidea</taxon>
        <taxon>Orchesellidae</taxon>
        <taxon>Orchesellinae</taxon>
        <taxon>Orchesella</taxon>
    </lineage>
</organism>
<dbReference type="AlphaFoldDB" id="A0A1D2NCR2"/>
<gene>
    <name evidence="2" type="ORF">Ocin01_03653</name>
</gene>
<keyword evidence="3" id="KW-1185">Reference proteome</keyword>
<dbReference type="SMART" id="SM00256">
    <property type="entry name" value="FBOX"/>
    <property type="match status" value="1"/>
</dbReference>
<dbReference type="CDD" id="cd09917">
    <property type="entry name" value="F-box_SF"/>
    <property type="match status" value="1"/>
</dbReference>
<dbReference type="SUPFAM" id="SSF81383">
    <property type="entry name" value="F-box domain"/>
    <property type="match status" value="1"/>
</dbReference>
<evidence type="ECO:0000313" key="3">
    <source>
        <dbReference type="Proteomes" id="UP000094527"/>
    </source>
</evidence>
<feature type="domain" description="F-box" evidence="1">
    <location>
        <begin position="10"/>
        <end position="58"/>
    </location>
</feature>